<dbReference type="STRING" id="1244531.CIG2463D_0799"/>
<feature type="transmembrane region" description="Helical" evidence="6">
    <location>
        <begin position="99"/>
        <end position="125"/>
    </location>
</feature>
<name>A0A076FAY4_9BACT</name>
<dbReference type="OrthoDB" id="5372422at2"/>
<feature type="transmembrane region" description="Helical" evidence="6">
    <location>
        <begin position="316"/>
        <end position="333"/>
    </location>
</feature>
<gene>
    <name evidence="7" type="ORF">CIG1485E_0798</name>
</gene>
<dbReference type="PANTHER" id="PTHR33529:SF7">
    <property type="entry name" value="LIPOPOLYSACCHARIDE EXPORT SYSTEM PERMEASE PROTEIN LPTF"/>
    <property type="match status" value="1"/>
</dbReference>
<reference evidence="8" key="1">
    <citation type="journal article" date="2014" name="Genome Announc.">
        <title>Complete Genome Sequence of Campylobacter iguaniorum Strain 1485ET, Isolated from a Bearded Dragon (Pogona vitticeps).</title>
        <authorList>
            <person name="Gilbert M.J."/>
            <person name="Miller W.G."/>
            <person name="Yee E."/>
            <person name="Kik M."/>
            <person name="Wagenaar J.A."/>
            <person name="Duim B."/>
        </authorList>
    </citation>
    <scope>NUCLEOTIDE SEQUENCE [LARGE SCALE GENOMIC DNA]</scope>
    <source>
        <strain evidence="8">1485E</strain>
    </source>
</reference>
<dbReference type="PATRIC" id="fig|1244531.5.peg.796"/>
<proteinExistence type="predicted"/>
<dbReference type="EMBL" id="CP009043">
    <property type="protein sequence ID" value="AII14642.1"/>
    <property type="molecule type" value="Genomic_DNA"/>
</dbReference>
<evidence type="ECO:0000256" key="6">
    <source>
        <dbReference type="SAM" id="Phobius"/>
    </source>
</evidence>
<dbReference type="KEGG" id="caj:CIG1485E_0798"/>
<dbReference type="eggNOG" id="COG0795">
    <property type="taxonomic scope" value="Bacteria"/>
</dbReference>
<keyword evidence="8" id="KW-1185">Reference proteome</keyword>
<dbReference type="RefSeq" id="WP_038453976.1">
    <property type="nucleotide sequence ID" value="NZ_CP009043.1"/>
</dbReference>
<evidence type="ECO:0000256" key="4">
    <source>
        <dbReference type="ARBA" id="ARBA00022989"/>
    </source>
</evidence>
<keyword evidence="2" id="KW-1003">Cell membrane</keyword>
<evidence type="ECO:0000256" key="2">
    <source>
        <dbReference type="ARBA" id="ARBA00022475"/>
    </source>
</evidence>
<dbReference type="HOGENOM" id="CLU_070513_0_0_7"/>
<comment type="subcellular location">
    <subcellularLocation>
        <location evidence="1">Cell membrane</location>
        <topology evidence="1">Multi-pass membrane protein</topology>
    </subcellularLocation>
</comment>
<sequence>MNRVNKYFFSSFLTTFASLFATLFLIMSIVFFIQIARITSYIEISFGELIKLYVFMLPQILLFTIPISFFVSVAMSFFRLSKENESTVIFTLGQNPKKIANFFLSVSFILSAIMLINSLVVMPIAEHLNDRFIEYKKTKLSLNIKPSEFGQKFGDWMVFIEAQNDNNQTAKYENIVMYNISDEGEKLITSLSADIVNNNSNLELLLGSGKMYTINPKLWHISNYDSMTIRTLMQGGKDDEYSFKDYWAQSLKSDKRAKDLSIYVLVALFPLASVLFAMSFGIVTYRYEKGIIYFGIFGVLFVYFALIMVFAKQPFYAIPAIFALTFIGSLIAFKKKVLNKY</sequence>
<dbReference type="GO" id="GO:0015920">
    <property type="term" value="P:lipopolysaccharide transport"/>
    <property type="evidence" value="ECO:0007669"/>
    <property type="project" value="TreeGrafter"/>
</dbReference>
<dbReference type="Pfam" id="PF03739">
    <property type="entry name" value="LptF_LptG"/>
    <property type="match status" value="1"/>
</dbReference>
<feature type="transmembrane region" description="Helical" evidence="6">
    <location>
        <begin position="260"/>
        <end position="283"/>
    </location>
</feature>
<organism evidence="7 8">
    <name type="scientific">Campylobacter iguaniorum</name>
    <dbReference type="NCBI Taxonomy" id="1244531"/>
    <lineage>
        <taxon>Bacteria</taxon>
        <taxon>Pseudomonadati</taxon>
        <taxon>Campylobacterota</taxon>
        <taxon>Epsilonproteobacteria</taxon>
        <taxon>Campylobacterales</taxon>
        <taxon>Campylobacteraceae</taxon>
        <taxon>Campylobacter</taxon>
    </lineage>
</organism>
<dbReference type="Proteomes" id="UP000028486">
    <property type="component" value="Chromosome"/>
</dbReference>
<protein>
    <submittedName>
        <fullName evidence="7">Putative lipooligosaccharide transport system, permease component (LptF family)</fullName>
    </submittedName>
</protein>
<keyword evidence="3 6" id="KW-0812">Transmembrane</keyword>
<evidence type="ECO:0000256" key="1">
    <source>
        <dbReference type="ARBA" id="ARBA00004651"/>
    </source>
</evidence>
<accession>A0A076FAY4</accession>
<dbReference type="InterPro" id="IPR005495">
    <property type="entry name" value="LptG/LptF_permease"/>
</dbReference>
<evidence type="ECO:0000313" key="8">
    <source>
        <dbReference type="Proteomes" id="UP000028486"/>
    </source>
</evidence>
<feature type="transmembrane region" description="Helical" evidence="6">
    <location>
        <begin position="290"/>
        <end position="310"/>
    </location>
</feature>
<dbReference type="GO" id="GO:0043190">
    <property type="term" value="C:ATP-binding cassette (ABC) transporter complex"/>
    <property type="evidence" value="ECO:0007669"/>
    <property type="project" value="TreeGrafter"/>
</dbReference>
<evidence type="ECO:0000313" key="7">
    <source>
        <dbReference type="EMBL" id="AII14642.1"/>
    </source>
</evidence>
<keyword evidence="4 6" id="KW-1133">Transmembrane helix</keyword>
<dbReference type="PANTHER" id="PTHR33529">
    <property type="entry name" value="SLR0882 PROTEIN-RELATED"/>
    <property type="match status" value="1"/>
</dbReference>
<evidence type="ECO:0000256" key="3">
    <source>
        <dbReference type="ARBA" id="ARBA00022692"/>
    </source>
</evidence>
<keyword evidence="5 6" id="KW-0472">Membrane</keyword>
<evidence type="ECO:0000256" key="5">
    <source>
        <dbReference type="ARBA" id="ARBA00023136"/>
    </source>
</evidence>
<feature type="transmembrane region" description="Helical" evidence="6">
    <location>
        <begin position="56"/>
        <end position="78"/>
    </location>
</feature>
<feature type="transmembrane region" description="Helical" evidence="6">
    <location>
        <begin position="12"/>
        <end position="36"/>
    </location>
</feature>
<dbReference type="AlphaFoldDB" id="A0A076FAY4"/>